<comment type="caution">
    <text evidence="2">The sequence shown here is derived from an EMBL/GenBank/DDBJ whole genome shotgun (WGS) entry which is preliminary data.</text>
</comment>
<dbReference type="Proteomes" id="UP000838821">
    <property type="component" value="Unassembled WGS sequence"/>
</dbReference>
<dbReference type="PROSITE" id="PS51272">
    <property type="entry name" value="SLH"/>
    <property type="match status" value="3"/>
</dbReference>
<feature type="domain" description="SLH" evidence="1">
    <location>
        <begin position="375"/>
        <end position="434"/>
    </location>
</feature>
<sequence>MITNNQFDSRSSQIERKRSAFRVKSMMGKISHALALFMIVSILVPVIAFGATLGIKSYTYDKTTGNVTATVYSDVYDNVSGAVYLNVYAPDNSLLKKAYMSNYTNTETVNGVTYYNFTFNTGITANVYDAVYLAGQYNSTVSSRVYATDANPDVPGCTSYCGGGYGGGGSWIPPVTGTSINVPTNGEVNEDSLKNALASYANIELKLSGDIALIPASALVDAVGKVGSTMTVRSDNGTYILPLSILDLNALAKSLGISIKDLKIKVSITKLTGDSADAVTSAATTIGAKAITDAVDFNVIALGPGDKTTSIDFGKTYVSRSINISNVVDTKMVTGVLYNETTKKLSFVPAIFEIKDGKTVATLKRNGNSIYTVVEMNKNFTDTISHWSKGDVSLLANKLVIDGMTDTTFAPDLHITRAEFAALAVRSLGLNLETTTSTFSDVQASDWYAATVATAAKAGIIDGYEDGSFKPDAQITREELAAMIVRTMNYAGLKSNLSDSQQFELLSKFSDSDKIIWAQKEIARAIDAGIINGLTDTTIGSSNLATRAEAAAMLKRFLSKAGFIN</sequence>
<dbReference type="PANTHER" id="PTHR43308">
    <property type="entry name" value="OUTER MEMBRANE PROTEIN ALPHA-RELATED"/>
    <property type="match status" value="1"/>
</dbReference>
<dbReference type="PANTHER" id="PTHR43308:SF5">
    <property type="entry name" value="S-LAYER PROTEIN _ PEPTIDOGLYCAN ENDO-BETA-N-ACETYLGLUCOSAMINIDASE"/>
    <property type="match status" value="1"/>
</dbReference>
<evidence type="ECO:0000313" key="3">
    <source>
        <dbReference type="Proteomes" id="UP000838821"/>
    </source>
</evidence>
<dbReference type="Pfam" id="PF00395">
    <property type="entry name" value="SLH"/>
    <property type="match status" value="3"/>
</dbReference>
<dbReference type="EMBL" id="CAKMMW010000003">
    <property type="protein sequence ID" value="CAH1199812.1"/>
    <property type="molecule type" value="Genomic_DNA"/>
</dbReference>
<feature type="domain" description="SLH" evidence="1">
    <location>
        <begin position="435"/>
        <end position="498"/>
    </location>
</feature>
<keyword evidence="3" id="KW-1185">Reference proteome</keyword>
<evidence type="ECO:0000259" key="1">
    <source>
        <dbReference type="PROSITE" id="PS51272"/>
    </source>
</evidence>
<proteinExistence type="predicted"/>
<gene>
    <name evidence="2" type="ORF">PAECIP111891_01398</name>
</gene>
<evidence type="ECO:0000313" key="2">
    <source>
        <dbReference type="EMBL" id="CAH1199812.1"/>
    </source>
</evidence>
<dbReference type="InterPro" id="IPR051465">
    <property type="entry name" value="Cell_Envelope_Struct_Comp"/>
</dbReference>
<protein>
    <recommendedName>
        <fullName evidence="1">SLH domain-containing protein</fullName>
    </recommendedName>
</protein>
<dbReference type="InterPro" id="IPR001119">
    <property type="entry name" value="SLH_dom"/>
</dbReference>
<organism evidence="2 3">
    <name type="scientific">Paenibacillus allorhizoplanae</name>
    <dbReference type="NCBI Taxonomy" id="2905648"/>
    <lineage>
        <taxon>Bacteria</taxon>
        <taxon>Bacillati</taxon>
        <taxon>Bacillota</taxon>
        <taxon>Bacilli</taxon>
        <taxon>Bacillales</taxon>
        <taxon>Paenibacillaceae</taxon>
        <taxon>Paenibacillus</taxon>
    </lineage>
</organism>
<reference evidence="2" key="1">
    <citation type="submission" date="2022-01" db="EMBL/GenBank/DDBJ databases">
        <authorList>
            <person name="Criscuolo A."/>
        </authorList>
    </citation>
    <scope>NUCLEOTIDE SEQUENCE</scope>
    <source>
        <strain evidence="2">CIP111891</strain>
    </source>
</reference>
<feature type="domain" description="SLH" evidence="1">
    <location>
        <begin position="505"/>
        <end position="565"/>
    </location>
</feature>
<accession>A0ABN8G4G7</accession>
<name>A0ABN8G4G7_9BACL</name>